<dbReference type="Proteomes" id="UP000602076">
    <property type="component" value="Unassembled WGS sequence"/>
</dbReference>
<comment type="caution">
    <text evidence="1">The sequence shown here is derived from an EMBL/GenBank/DDBJ whole genome shotgun (WGS) entry which is preliminary data.</text>
</comment>
<keyword evidence="2" id="KW-1185">Reference proteome</keyword>
<gene>
    <name evidence="1" type="ORF">IEO70_16150</name>
</gene>
<reference evidence="1" key="1">
    <citation type="submission" date="2020-09" db="EMBL/GenBank/DDBJ databases">
        <title>Bacillus faecalis sp. nov., a moderately halophilic bacterium isolated from cow faeces.</title>
        <authorList>
            <person name="Jiang L."/>
            <person name="Lee J."/>
        </authorList>
    </citation>
    <scope>NUCLEOTIDE SEQUENCE</scope>
    <source>
        <strain evidence="1">AGMB 02131</strain>
    </source>
</reference>
<accession>A0A927CY86</accession>
<evidence type="ECO:0000313" key="2">
    <source>
        <dbReference type="Proteomes" id="UP000602076"/>
    </source>
</evidence>
<proteinExistence type="predicted"/>
<sequence>MMTFDPTAYENFKIIIEGSLYDADFTGDIKVINRSELVDLAILSRTFEMQFSLPESSGLIGGIQIKASLKNLADEILFHNDNLAAADIQVYFQYEEKDESKEEHANALAKALQHIWGNEREILTSITKHYRNQVFEHLLNKLTVSFKRPVREEQADDLYELVDFAIQSLRKLDEEKRKM</sequence>
<dbReference type="EMBL" id="JACXSI010000045">
    <property type="protein sequence ID" value="MBD3109873.1"/>
    <property type="molecule type" value="Genomic_DNA"/>
</dbReference>
<protein>
    <submittedName>
        <fullName evidence="1">Uncharacterized protein</fullName>
    </submittedName>
</protein>
<dbReference type="RefSeq" id="WP_190999402.1">
    <property type="nucleotide sequence ID" value="NZ_JACXSI010000045.1"/>
</dbReference>
<evidence type="ECO:0000313" key="1">
    <source>
        <dbReference type="EMBL" id="MBD3109873.1"/>
    </source>
</evidence>
<dbReference type="AlphaFoldDB" id="A0A927CY86"/>
<organism evidence="1 2">
    <name type="scientific">Peribacillus faecalis</name>
    <dbReference type="NCBI Taxonomy" id="2772559"/>
    <lineage>
        <taxon>Bacteria</taxon>
        <taxon>Bacillati</taxon>
        <taxon>Bacillota</taxon>
        <taxon>Bacilli</taxon>
        <taxon>Bacillales</taxon>
        <taxon>Bacillaceae</taxon>
        <taxon>Peribacillus</taxon>
    </lineage>
</organism>
<name>A0A927CY86_9BACI</name>